<dbReference type="FunFam" id="1.25.40.10:FF:000436">
    <property type="entry name" value="Pentatricopeptide repeat-containing protein At5g39350 family"/>
    <property type="match status" value="1"/>
</dbReference>
<evidence type="ECO:0000313" key="4">
    <source>
        <dbReference type="EMBL" id="GMN36375.1"/>
    </source>
</evidence>
<dbReference type="EMBL" id="BTGU01000006">
    <property type="protein sequence ID" value="GMN36375.1"/>
    <property type="molecule type" value="Genomic_DNA"/>
</dbReference>
<accession>A0AA87ZQ25</accession>
<gene>
    <name evidence="4" type="ORF">TIFTF001_005961</name>
</gene>
<organism evidence="4 5">
    <name type="scientific">Ficus carica</name>
    <name type="common">Common fig</name>
    <dbReference type="NCBI Taxonomy" id="3494"/>
    <lineage>
        <taxon>Eukaryota</taxon>
        <taxon>Viridiplantae</taxon>
        <taxon>Streptophyta</taxon>
        <taxon>Embryophyta</taxon>
        <taxon>Tracheophyta</taxon>
        <taxon>Spermatophyta</taxon>
        <taxon>Magnoliopsida</taxon>
        <taxon>eudicotyledons</taxon>
        <taxon>Gunneridae</taxon>
        <taxon>Pentapetalae</taxon>
        <taxon>rosids</taxon>
        <taxon>fabids</taxon>
        <taxon>Rosales</taxon>
        <taxon>Moraceae</taxon>
        <taxon>Ficeae</taxon>
        <taxon>Ficus</taxon>
    </lineage>
</organism>
<keyword evidence="1" id="KW-0677">Repeat</keyword>
<dbReference type="PANTHER" id="PTHR47926:SF451">
    <property type="entry name" value="TETRATRICOPEPTIDE-LIKE HELICAL DOMAIN SUPERFAMILY"/>
    <property type="match status" value="1"/>
</dbReference>
<dbReference type="InterPro" id="IPR011990">
    <property type="entry name" value="TPR-like_helical_dom_sf"/>
</dbReference>
<dbReference type="NCBIfam" id="TIGR00756">
    <property type="entry name" value="PPR"/>
    <property type="match status" value="5"/>
</dbReference>
<dbReference type="Pfam" id="PF20431">
    <property type="entry name" value="E_motif"/>
    <property type="match status" value="1"/>
</dbReference>
<feature type="repeat" description="PPR" evidence="2">
    <location>
        <begin position="35"/>
        <end position="69"/>
    </location>
</feature>
<dbReference type="PANTHER" id="PTHR47926">
    <property type="entry name" value="PENTATRICOPEPTIDE REPEAT-CONTAINING PROTEIN"/>
    <property type="match status" value="1"/>
</dbReference>
<dbReference type="FunFam" id="1.25.40.10:FF:000351">
    <property type="entry name" value="Pentatricopeptide repeat-containing protein"/>
    <property type="match status" value="1"/>
</dbReference>
<dbReference type="FunFam" id="1.25.40.10:FF:000682">
    <property type="entry name" value="Pentatricopeptide repeat-containing protein At3g16610"/>
    <property type="match status" value="1"/>
</dbReference>
<protein>
    <recommendedName>
        <fullName evidence="6">Chlororespiratory reduction 21</fullName>
    </recommendedName>
</protein>
<feature type="repeat" description="PPR" evidence="2">
    <location>
        <begin position="234"/>
        <end position="268"/>
    </location>
</feature>
<comment type="caution">
    <text evidence="4">The sequence shown here is derived from an EMBL/GenBank/DDBJ whole genome shotgun (WGS) entry which is preliminary data.</text>
</comment>
<feature type="repeat" description="PPR" evidence="2">
    <location>
        <begin position="335"/>
        <end position="369"/>
    </location>
</feature>
<dbReference type="Pfam" id="PF01535">
    <property type="entry name" value="PPR"/>
    <property type="match status" value="4"/>
</dbReference>
<feature type="compositionally biased region" description="Pro residues" evidence="3">
    <location>
        <begin position="15"/>
        <end position="26"/>
    </location>
</feature>
<dbReference type="Pfam" id="PF13041">
    <property type="entry name" value="PPR_2"/>
    <property type="match status" value="4"/>
</dbReference>
<dbReference type="PROSITE" id="PS51375">
    <property type="entry name" value="PPR"/>
    <property type="match status" value="6"/>
</dbReference>
<dbReference type="FunFam" id="1.25.40.10:FF:000196">
    <property type="entry name" value="Pentatricopeptide repeat-containing protein At4g14850"/>
    <property type="match status" value="1"/>
</dbReference>
<proteinExistence type="predicted"/>
<evidence type="ECO:0000256" key="2">
    <source>
        <dbReference type="PROSITE-ProRule" id="PRU00708"/>
    </source>
</evidence>
<evidence type="ECO:0000313" key="5">
    <source>
        <dbReference type="Proteomes" id="UP001187192"/>
    </source>
</evidence>
<feature type="repeat" description="PPR" evidence="2">
    <location>
        <begin position="436"/>
        <end position="470"/>
    </location>
</feature>
<name>A0AA87ZQ25_FICCA</name>
<dbReference type="Proteomes" id="UP001187192">
    <property type="component" value="Unassembled WGS sequence"/>
</dbReference>
<dbReference type="Gene3D" id="1.25.40.10">
    <property type="entry name" value="Tetratricopeptide repeat domain"/>
    <property type="match status" value="5"/>
</dbReference>
<reference evidence="4" key="1">
    <citation type="submission" date="2023-07" db="EMBL/GenBank/DDBJ databases">
        <title>draft genome sequence of fig (Ficus carica).</title>
        <authorList>
            <person name="Takahashi T."/>
            <person name="Nishimura K."/>
        </authorList>
    </citation>
    <scope>NUCLEOTIDE SEQUENCE</scope>
</reference>
<dbReference type="GO" id="GO:0009451">
    <property type="term" value="P:RNA modification"/>
    <property type="evidence" value="ECO:0007669"/>
    <property type="project" value="InterPro"/>
</dbReference>
<evidence type="ECO:0000256" key="1">
    <source>
        <dbReference type="ARBA" id="ARBA00022737"/>
    </source>
</evidence>
<dbReference type="InterPro" id="IPR002885">
    <property type="entry name" value="PPR_rpt"/>
</dbReference>
<evidence type="ECO:0008006" key="6">
    <source>
        <dbReference type="Google" id="ProtNLM"/>
    </source>
</evidence>
<dbReference type="AlphaFoldDB" id="A0AA87ZQ25"/>
<feature type="region of interest" description="Disordered" evidence="3">
    <location>
        <begin position="1"/>
        <end position="34"/>
    </location>
</feature>
<keyword evidence="5" id="KW-1185">Reference proteome</keyword>
<dbReference type="InterPro" id="IPR046848">
    <property type="entry name" value="E_motif"/>
</dbReference>
<evidence type="ECO:0000256" key="3">
    <source>
        <dbReference type="SAM" id="MobiDB-lite"/>
    </source>
</evidence>
<dbReference type="InterPro" id="IPR046960">
    <property type="entry name" value="PPR_At4g14850-like_plant"/>
</dbReference>
<feature type="repeat" description="PPR" evidence="2">
    <location>
        <begin position="537"/>
        <end position="571"/>
    </location>
</feature>
<feature type="repeat" description="PPR" evidence="2">
    <location>
        <begin position="136"/>
        <end position="170"/>
    </location>
</feature>
<sequence length="763" mass="84573">MNKLRNASFFHALKPSPPPSPSPPPQSTKTTTTTTTRSFNAIINRLSSQGSHHEVFATFSSMLQTNTPPDTHTFPSLLKACSSLDFFPLGLSLHQCVVVNGFSSDSYIASSLVSFYAKFGCVHYARKVFDDMPERNIVPWTAIIGCYSRTGDIDQALLLFSEMRHQGFLPSPVTLLSLLPGVLELIHVRCLHGCAISYGFEGNVSLMNSILSVYGKCGGVEDSRRLFEFMTERDIVSWNSLMSGYAQSGNFLEVFQLFCRMRDEGIKLDKQTFCAVVSASARQSSLKLGKSVHGQILRAGFKLDSHIETSLLTMYMKCRSTDAALKIFERINYKDEVLWTAMISGLVQNDCSDRSLIVFCQMLKSRMQPSTATMASALAACAKLGSLNLGTSIHCYVLRQGITLDTPAQNSLVTMYAKCGRLSQSQTVFARMGKRDLVSWNAMVAGYAQNGHLSEGLSLLSEMRATLQKPDSLTVVSLLQACASIGAWEQGKWIHGFVIRSCLRTCILVDTALVDMYSKCGDLDMAQKCFDEMLEHDQVSWGTIISGYGCHGKGETALRMYGEFLRAGIQPDRVIFLAVLAACSHNGLVNQGLSLYRSMTEDFGIAPNLEHHACIVDLLSRAGRVEEAYEFYKKTFSEPVVDVLGILLDACRTKHNDELGEIIARDLLMLRPVDAGNYVQLAHSFAAMNRWDGVNEAWTQMRSLGLKKLPGWSFVELHGTIETFFTSHNSHPRLEEIVSTLKALRSEMRKLGPNSNKPDAYIF</sequence>
<dbReference type="GO" id="GO:0003723">
    <property type="term" value="F:RNA binding"/>
    <property type="evidence" value="ECO:0007669"/>
    <property type="project" value="InterPro"/>
</dbReference>
<dbReference type="FunFam" id="1.25.40.10:FF:001093">
    <property type="entry name" value="Pentatricopeptide repeat-containing protein At2g34400"/>
    <property type="match status" value="1"/>
</dbReference>